<dbReference type="InterPro" id="IPR027417">
    <property type="entry name" value="P-loop_NTPase"/>
</dbReference>
<reference evidence="14 15" key="1">
    <citation type="submission" date="2019-05" db="EMBL/GenBank/DDBJ databases">
        <title>The Complete Genome Sequence of the n-alkane-degrading Desulfoglaeba alkanexedens ALDC reveals multiple alkylsuccinate synthase gene clusters.</title>
        <authorList>
            <person name="Callaghan A.V."/>
            <person name="Davidova I.A."/>
            <person name="Duncan K.E."/>
            <person name="Morris B."/>
            <person name="McInerney M.J."/>
        </authorList>
    </citation>
    <scope>NUCLEOTIDE SEQUENCE [LARGE SCALE GENOMIC DNA]</scope>
    <source>
        <strain evidence="14 15">ALDC</strain>
    </source>
</reference>
<feature type="transmembrane region" description="Helical" evidence="11">
    <location>
        <begin position="59"/>
        <end position="79"/>
    </location>
</feature>
<evidence type="ECO:0000256" key="1">
    <source>
        <dbReference type="ARBA" id="ARBA00004651"/>
    </source>
</evidence>
<evidence type="ECO:0000313" key="15">
    <source>
        <dbReference type="Proteomes" id="UP000298602"/>
    </source>
</evidence>
<dbReference type="InterPro" id="IPR011917">
    <property type="entry name" value="ABC_transpr_lipidA"/>
</dbReference>
<dbReference type="PANTHER" id="PTHR43394">
    <property type="entry name" value="ATP-DEPENDENT PERMEASE MDL1, MITOCHONDRIAL"/>
    <property type="match status" value="1"/>
</dbReference>
<accession>A0A4P8L8Q9</accession>
<feature type="domain" description="ABC transmembrane type-1" evidence="13">
    <location>
        <begin position="27"/>
        <end position="309"/>
    </location>
</feature>
<organism evidence="14 15">
    <name type="scientific">Desulfoglaeba alkanexedens ALDC</name>
    <dbReference type="NCBI Taxonomy" id="980445"/>
    <lineage>
        <taxon>Bacteria</taxon>
        <taxon>Pseudomonadati</taxon>
        <taxon>Thermodesulfobacteriota</taxon>
        <taxon>Syntrophobacteria</taxon>
        <taxon>Syntrophobacterales</taxon>
        <taxon>Syntrophobacteraceae</taxon>
        <taxon>Desulfoglaeba</taxon>
    </lineage>
</organism>
<dbReference type="GO" id="GO:0005524">
    <property type="term" value="F:ATP binding"/>
    <property type="evidence" value="ECO:0007669"/>
    <property type="project" value="UniProtKB-KW"/>
</dbReference>
<dbReference type="AlphaFoldDB" id="A0A4P8L8Q9"/>
<keyword evidence="3" id="KW-1003">Cell membrane</keyword>
<dbReference type="KEGG" id="dax:FDQ92_13025"/>
<protein>
    <submittedName>
        <fullName evidence="14">Lipid A export permease/ATP-binding protein MsbA</fullName>
    </submittedName>
</protein>
<evidence type="ECO:0000259" key="12">
    <source>
        <dbReference type="PROSITE" id="PS50893"/>
    </source>
</evidence>
<dbReference type="Pfam" id="PF00005">
    <property type="entry name" value="ABC_tran"/>
    <property type="match status" value="1"/>
</dbReference>
<keyword evidence="8 11" id="KW-1133">Transmembrane helix</keyword>
<feature type="transmembrane region" description="Helical" evidence="11">
    <location>
        <begin position="22"/>
        <end position="47"/>
    </location>
</feature>
<dbReference type="GO" id="GO:0005886">
    <property type="term" value="C:plasma membrane"/>
    <property type="evidence" value="ECO:0007669"/>
    <property type="project" value="UniProtKB-SubCell"/>
</dbReference>
<evidence type="ECO:0000256" key="4">
    <source>
        <dbReference type="ARBA" id="ARBA00022692"/>
    </source>
</evidence>
<dbReference type="RefSeq" id="WP_137425295.1">
    <property type="nucleotide sequence ID" value="NZ_CP040098.1"/>
</dbReference>
<evidence type="ECO:0000259" key="13">
    <source>
        <dbReference type="PROSITE" id="PS50929"/>
    </source>
</evidence>
<feature type="transmembrane region" description="Helical" evidence="11">
    <location>
        <begin position="253"/>
        <end position="271"/>
    </location>
</feature>
<evidence type="ECO:0000256" key="6">
    <source>
        <dbReference type="ARBA" id="ARBA00022840"/>
    </source>
</evidence>
<proteinExistence type="predicted"/>
<dbReference type="PROSITE" id="PS50929">
    <property type="entry name" value="ABC_TM1F"/>
    <property type="match status" value="1"/>
</dbReference>
<evidence type="ECO:0000256" key="9">
    <source>
        <dbReference type="ARBA" id="ARBA00023055"/>
    </source>
</evidence>
<dbReference type="GO" id="GO:0015421">
    <property type="term" value="F:ABC-type oligopeptide transporter activity"/>
    <property type="evidence" value="ECO:0007669"/>
    <property type="project" value="TreeGrafter"/>
</dbReference>
<dbReference type="Gene3D" id="1.20.1560.10">
    <property type="entry name" value="ABC transporter type 1, transmembrane domain"/>
    <property type="match status" value="1"/>
</dbReference>
<keyword evidence="6 14" id="KW-0067">ATP-binding</keyword>
<evidence type="ECO:0000256" key="2">
    <source>
        <dbReference type="ARBA" id="ARBA00022448"/>
    </source>
</evidence>
<gene>
    <name evidence="14" type="primary">msbA</name>
    <name evidence="14" type="ORF">FDQ92_13025</name>
</gene>
<keyword evidence="5" id="KW-0547">Nucleotide-binding</keyword>
<dbReference type="InterPro" id="IPR011527">
    <property type="entry name" value="ABC1_TM_dom"/>
</dbReference>
<evidence type="ECO:0000256" key="7">
    <source>
        <dbReference type="ARBA" id="ARBA00022967"/>
    </source>
</evidence>
<keyword evidence="9" id="KW-0445">Lipid transport</keyword>
<dbReference type="GO" id="GO:0016887">
    <property type="term" value="F:ATP hydrolysis activity"/>
    <property type="evidence" value="ECO:0007669"/>
    <property type="project" value="InterPro"/>
</dbReference>
<dbReference type="InterPro" id="IPR003593">
    <property type="entry name" value="AAA+_ATPase"/>
</dbReference>
<dbReference type="Pfam" id="PF00664">
    <property type="entry name" value="ABC_membrane"/>
    <property type="match status" value="1"/>
</dbReference>
<dbReference type="PROSITE" id="PS00211">
    <property type="entry name" value="ABC_TRANSPORTER_1"/>
    <property type="match status" value="1"/>
</dbReference>
<dbReference type="PROSITE" id="PS50893">
    <property type="entry name" value="ABC_TRANSPORTER_2"/>
    <property type="match status" value="1"/>
</dbReference>
<dbReference type="CDD" id="cd18552">
    <property type="entry name" value="ABC_6TM_MsbA_like"/>
    <property type="match status" value="1"/>
</dbReference>
<evidence type="ECO:0000256" key="3">
    <source>
        <dbReference type="ARBA" id="ARBA00022475"/>
    </source>
</evidence>
<dbReference type="NCBIfam" id="TIGR02203">
    <property type="entry name" value="MsbA_lipidA"/>
    <property type="match status" value="1"/>
</dbReference>
<reference evidence="14 15" key="2">
    <citation type="submission" date="2019-05" db="EMBL/GenBank/DDBJ databases">
        <authorList>
            <person name="Suflita J.M."/>
            <person name="Marks C.R."/>
        </authorList>
    </citation>
    <scope>NUCLEOTIDE SEQUENCE [LARGE SCALE GENOMIC DNA]</scope>
    <source>
        <strain evidence="14 15">ALDC</strain>
    </source>
</reference>
<dbReference type="InterPro" id="IPR003439">
    <property type="entry name" value="ABC_transporter-like_ATP-bd"/>
</dbReference>
<sequence length="581" mass="65078">MSLEKSVALNILRRLLKLLKPFWRPLAVAAVCMIGVSAFTALTAYLIKPVMDEIFVEKNFTMLQLMPLVFLAVSLLKVICQWGSDYFLESVGLTIISVLREKLYNHIQDMPLHFFDRHSTGVLMSRITHDVNEVQNAVTKACTGIIKDTFSIIGLMFVVFYQNWRLAIIAVGVLPLAFYPLVRFSMRLRKLATKRQKNFGDLNVILHETFSGARIVKAFAMEDYEKERFSFQNQKLLRYQLKSVKIDALSSPLMEFIGSVGVSAIIGYGGYQVIQGMSTPGTFFSFLGALLMLYKPAKNLNKLNNTLQKGIASAVRVYEVLDEKSSLVEKPNAMEMPPVRGSVEFRHVSFAYDVDPVLSDVHFSVRPGQVVALVGSSGGGKTTLVNLIPRFYDVTSGAVLIDGIDVRDVTLRSLRSQIAMVTQQTFLFNDTVRNNIAYGDLSKSEEDVVRAARAAYAYDFIRNLPEGFDTLIGEQGVKLSGGQRQRLCIARALLRDAPILILDEATSSLDSESELEVQKALENLMAGRTTFVIAHRLSTVQFADRILVIAGGRIVEDGTHRTLLTRQGEYRRLYDIQFQHN</sequence>
<dbReference type="InterPro" id="IPR036640">
    <property type="entry name" value="ABC1_TM_sf"/>
</dbReference>
<comment type="subcellular location">
    <subcellularLocation>
        <location evidence="1">Cell membrane</location>
        <topology evidence="1">Multi-pass membrane protein</topology>
    </subcellularLocation>
</comment>
<dbReference type="Proteomes" id="UP000298602">
    <property type="component" value="Chromosome"/>
</dbReference>
<dbReference type="SMART" id="SM00382">
    <property type="entry name" value="AAA"/>
    <property type="match status" value="1"/>
</dbReference>
<evidence type="ECO:0000313" key="14">
    <source>
        <dbReference type="EMBL" id="QCQ23012.1"/>
    </source>
</evidence>
<feature type="domain" description="ABC transporter" evidence="12">
    <location>
        <begin position="343"/>
        <end position="576"/>
    </location>
</feature>
<dbReference type="InterPro" id="IPR039421">
    <property type="entry name" value="Type_1_exporter"/>
</dbReference>
<dbReference type="InterPro" id="IPR017871">
    <property type="entry name" value="ABC_transporter-like_CS"/>
</dbReference>
<dbReference type="Gene3D" id="3.40.50.300">
    <property type="entry name" value="P-loop containing nucleotide triphosphate hydrolases"/>
    <property type="match status" value="1"/>
</dbReference>
<evidence type="ECO:0000256" key="5">
    <source>
        <dbReference type="ARBA" id="ARBA00022741"/>
    </source>
</evidence>
<feature type="transmembrane region" description="Helical" evidence="11">
    <location>
        <begin position="164"/>
        <end position="182"/>
    </location>
</feature>
<keyword evidence="15" id="KW-1185">Reference proteome</keyword>
<dbReference type="GO" id="GO:0034040">
    <property type="term" value="F:ATPase-coupled lipid transmembrane transporter activity"/>
    <property type="evidence" value="ECO:0007669"/>
    <property type="project" value="InterPro"/>
</dbReference>
<keyword evidence="2" id="KW-0813">Transport</keyword>
<dbReference type="OrthoDB" id="5480201at2"/>
<keyword evidence="10 11" id="KW-0472">Membrane</keyword>
<keyword evidence="7" id="KW-1278">Translocase</keyword>
<evidence type="ECO:0000256" key="8">
    <source>
        <dbReference type="ARBA" id="ARBA00022989"/>
    </source>
</evidence>
<evidence type="ECO:0000256" key="11">
    <source>
        <dbReference type="SAM" id="Phobius"/>
    </source>
</evidence>
<dbReference type="EMBL" id="CP040098">
    <property type="protein sequence ID" value="QCQ23012.1"/>
    <property type="molecule type" value="Genomic_DNA"/>
</dbReference>
<dbReference type="SUPFAM" id="SSF90123">
    <property type="entry name" value="ABC transporter transmembrane region"/>
    <property type="match status" value="1"/>
</dbReference>
<keyword evidence="4 11" id="KW-0812">Transmembrane</keyword>
<dbReference type="PANTHER" id="PTHR43394:SF1">
    <property type="entry name" value="ATP-BINDING CASSETTE SUB-FAMILY B MEMBER 10, MITOCHONDRIAL"/>
    <property type="match status" value="1"/>
</dbReference>
<name>A0A4P8L8Q9_9BACT</name>
<dbReference type="SUPFAM" id="SSF52540">
    <property type="entry name" value="P-loop containing nucleoside triphosphate hydrolases"/>
    <property type="match status" value="1"/>
</dbReference>
<evidence type="ECO:0000256" key="10">
    <source>
        <dbReference type="ARBA" id="ARBA00023136"/>
    </source>
</evidence>
<dbReference type="FunFam" id="3.40.50.300:FF:000287">
    <property type="entry name" value="Multidrug ABC transporter ATP-binding protein"/>
    <property type="match status" value="1"/>
</dbReference>